<accession>A0A174IVC4</accession>
<reference evidence="1 2" key="1">
    <citation type="submission" date="2015-09" db="EMBL/GenBank/DDBJ databases">
        <authorList>
            <consortium name="Pathogen Informatics"/>
        </authorList>
    </citation>
    <scope>NUCLEOTIDE SEQUENCE [LARGE SCALE GENOMIC DNA]</scope>
    <source>
        <strain evidence="1 2">2789STDY5834856</strain>
    </source>
</reference>
<dbReference type="InterPro" id="IPR012340">
    <property type="entry name" value="NA-bd_OB-fold"/>
</dbReference>
<evidence type="ECO:0008006" key="3">
    <source>
        <dbReference type="Google" id="ProtNLM"/>
    </source>
</evidence>
<dbReference type="PROSITE" id="PS51257">
    <property type="entry name" value="PROKAR_LIPOPROTEIN"/>
    <property type="match status" value="1"/>
</dbReference>
<dbReference type="InterPro" id="IPR021598">
    <property type="entry name" value="DUF3221"/>
</dbReference>
<dbReference type="Gene3D" id="2.40.50.140">
    <property type="entry name" value="Nucleic acid-binding proteins"/>
    <property type="match status" value="1"/>
</dbReference>
<sequence length="116" mass="13170">MIIIKKCFLFFAYIISFLLITGCFSSESSTITGRYLKVKNNSMIIDEYGCPIVMSNDSKKEDLFKDLENGDRININCIAVLESYPGQCSVYKIKFIEKGTIDDIPKETLDTLKEMG</sequence>
<gene>
    <name evidence="1" type="ORF">ERS852471_02556</name>
</gene>
<evidence type="ECO:0000313" key="2">
    <source>
        <dbReference type="Proteomes" id="UP000095594"/>
    </source>
</evidence>
<dbReference type="AlphaFoldDB" id="A0A174IVC4"/>
<evidence type="ECO:0000313" key="1">
    <source>
        <dbReference type="EMBL" id="CUO89996.1"/>
    </source>
</evidence>
<name>A0A174IVC4_9CLOT</name>
<dbReference type="Pfam" id="PF11518">
    <property type="entry name" value="DUF3221"/>
    <property type="match status" value="1"/>
</dbReference>
<organism evidence="1 2">
    <name type="scientific">Clostridium disporicum</name>
    <dbReference type="NCBI Taxonomy" id="84024"/>
    <lineage>
        <taxon>Bacteria</taxon>
        <taxon>Bacillati</taxon>
        <taxon>Bacillota</taxon>
        <taxon>Clostridia</taxon>
        <taxon>Eubacteriales</taxon>
        <taxon>Clostridiaceae</taxon>
        <taxon>Clostridium</taxon>
    </lineage>
</organism>
<protein>
    <recommendedName>
        <fullName evidence="3">Lipoprotein</fullName>
    </recommendedName>
</protein>
<dbReference type="Proteomes" id="UP000095594">
    <property type="component" value="Unassembled WGS sequence"/>
</dbReference>
<dbReference type="EMBL" id="CYZX01000019">
    <property type="protein sequence ID" value="CUO89996.1"/>
    <property type="molecule type" value="Genomic_DNA"/>
</dbReference>
<dbReference type="RefSeq" id="WP_055267127.1">
    <property type="nucleotide sequence ID" value="NZ_CABIXQ010000019.1"/>
</dbReference>
<proteinExistence type="predicted"/>